<reference evidence="1 2" key="1">
    <citation type="submission" date="2019-03" db="EMBL/GenBank/DDBJ databases">
        <title>First draft genome of Liparis tanakae, snailfish: a comprehensive survey of snailfish specific genes.</title>
        <authorList>
            <person name="Kim W."/>
            <person name="Song I."/>
            <person name="Jeong J.-H."/>
            <person name="Kim D."/>
            <person name="Kim S."/>
            <person name="Ryu S."/>
            <person name="Song J.Y."/>
            <person name="Lee S.K."/>
        </authorList>
    </citation>
    <scope>NUCLEOTIDE SEQUENCE [LARGE SCALE GENOMIC DNA]</scope>
    <source>
        <tissue evidence="1">Muscle</tissue>
    </source>
</reference>
<protein>
    <submittedName>
        <fullName evidence="1">Uncharacterized protein</fullName>
    </submittedName>
</protein>
<dbReference type="Proteomes" id="UP000314294">
    <property type="component" value="Unassembled WGS sequence"/>
</dbReference>
<proteinExistence type="predicted"/>
<evidence type="ECO:0000313" key="1">
    <source>
        <dbReference type="EMBL" id="TNN45000.1"/>
    </source>
</evidence>
<accession>A0A4Z2FVR4</accession>
<name>A0A4Z2FVR4_9TELE</name>
<sequence length="14" mass="1617">MLETLAVAERTARR</sequence>
<comment type="caution">
    <text evidence="1">The sequence shown here is derived from an EMBL/GenBank/DDBJ whole genome shotgun (WGS) entry which is preliminary data.</text>
</comment>
<organism evidence="1 2">
    <name type="scientific">Liparis tanakae</name>
    <name type="common">Tanaka's snailfish</name>
    <dbReference type="NCBI Taxonomy" id="230148"/>
    <lineage>
        <taxon>Eukaryota</taxon>
        <taxon>Metazoa</taxon>
        <taxon>Chordata</taxon>
        <taxon>Craniata</taxon>
        <taxon>Vertebrata</taxon>
        <taxon>Euteleostomi</taxon>
        <taxon>Actinopterygii</taxon>
        <taxon>Neopterygii</taxon>
        <taxon>Teleostei</taxon>
        <taxon>Neoteleostei</taxon>
        <taxon>Acanthomorphata</taxon>
        <taxon>Eupercaria</taxon>
        <taxon>Perciformes</taxon>
        <taxon>Cottioidei</taxon>
        <taxon>Cottales</taxon>
        <taxon>Liparidae</taxon>
        <taxon>Liparis</taxon>
    </lineage>
</organism>
<dbReference type="EMBL" id="SRLO01000873">
    <property type="protein sequence ID" value="TNN45000.1"/>
    <property type="molecule type" value="Genomic_DNA"/>
</dbReference>
<keyword evidence="2" id="KW-1185">Reference proteome</keyword>
<gene>
    <name evidence="1" type="ORF">EYF80_044805</name>
</gene>
<evidence type="ECO:0000313" key="2">
    <source>
        <dbReference type="Proteomes" id="UP000314294"/>
    </source>
</evidence>